<evidence type="ECO:0000313" key="10">
    <source>
        <dbReference type="EMBL" id="CAI4215357.1"/>
    </source>
</evidence>
<feature type="binding site" evidence="7">
    <location>
        <position position="492"/>
    </location>
    <ligand>
        <name>Ca(2+)</name>
        <dbReference type="ChEBI" id="CHEBI:29108"/>
    </ligand>
</feature>
<reference evidence="10" key="1">
    <citation type="submission" date="2022-11" db="EMBL/GenBank/DDBJ databases">
        <authorList>
            <person name="Scott C."/>
            <person name="Bruce N."/>
        </authorList>
    </citation>
    <scope>NUCLEOTIDE SEQUENCE</scope>
</reference>
<comment type="cofactor">
    <cofactor evidence="1 7">
        <name>Ca(2+)</name>
        <dbReference type="ChEBI" id="CHEBI:29108"/>
    </cofactor>
</comment>
<name>A0A9P1H2A0_9PEZI</name>
<organism evidence="10 11">
    <name type="scientific">Parascedosporium putredinis</name>
    <dbReference type="NCBI Taxonomy" id="1442378"/>
    <lineage>
        <taxon>Eukaryota</taxon>
        <taxon>Fungi</taxon>
        <taxon>Dikarya</taxon>
        <taxon>Ascomycota</taxon>
        <taxon>Pezizomycotina</taxon>
        <taxon>Sordariomycetes</taxon>
        <taxon>Hypocreomycetidae</taxon>
        <taxon>Microascales</taxon>
        <taxon>Microascaceae</taxon>
        <taxon>Parascedosporium</taxon>
    </lineage>
</organism>
<dbReference type="InterPro" id="IPR036026">
    <property type="entry name" value="Seven-hairpin_glycosidases"/>
</dbReference>
<dbReference type="InterPro" id="IPR043132">
    <property type="entry name" value="BCAT-like_C"/>
</dbReference>
<dbReference type="Gene3D" id="3.20.10.10">
    <property type="entry name" value="D-amino Acid Aminotransferase, subunit A, domain 2"/>
    <property type="match status" value="1"/>
</dbReference>
<evidence type="ECO:0000256" key="9">
    <source>
        <dbReference type="RuleBase" id="RU361193"/>
    </source>
</evidence>
<dbReference type="OrthoDB" id="8118055at2759"/>
<dbReference type="EMBL" id="CALLCH030000012">
    <property type="protein sequence ID" value="CAI4215357.1"/>
    <property type="molecule type" value="Genomic_DNA"/>
</dbReference>
<evidence type="ECO:0000256" key="6">
    <source>
        <dbReference type="PIRSR" id="PIRSR601382-1"/>
    </source>
</evidence>
<dbReference type="PRINTS" id="PR00747">
    <property type="entry name" value="GLYHDRLASE47"/>
</dbReference>
<dbReference type="Proteomes" id="UP000838763">
    <property type="component" value="Unassembled WGS sequence"/>
</dbReference>
<dbReference type="Gene3D" id="3.30.470.10">
    <property type="match status" value="1"/>
</dbReference>
<comment type="pathway">
    <text evidence="2">Protein modification; protein glycosylation.</text>
</comment>
<feature type="active site" description="Proton donor" evidence="6">
    <location>
        <position position="147"/>
    </location>
</feature>
<keyword evidence="5 8" id="KW-1015">Disulfide bond</keyword>
<keyword evidence="7" id="KW-0479">Metal-binding</keyword>
<gene>
    <name evidence="10" type="ORF">PPNO1_LOCUS5069</name>
</gene>
<evidence type="ECO:0000256" key="1">
    <source>
        <dbReference type="ARBA" id="ARBA00001913"/>
    </source>
</evidence>
<keyword evidence="7" id="KW-0106">Calcium</keyword>
<protein>
    <recommendedName>
        <fullName evidence="9">alpha-1,2-Mannosidase</fullName>
        <ecNumber evidence="9">3.2.1.-</ecNumber>
    </recommendedName>
</protein>
<accession>A0A9P1H2A0</accession>
<dbReference type="Gene3D" id="1.50.10.10">
    <property type="match status" value="1"/>
</dbReference>
<keyword evidence="9" id="KW-0326">Glycosidase</keyword>
<feature type="active site" description="Proton donor" evidence="6">
    <location>
        <position position="375"/>
    </location>
</feature>
<dbReference type="InterPro" id="IPR036038">
    <property type="entry name" value="Aminotransferase-like"/>
</dbReference>
<dbReference type="SUPFAM" id="SSF48225">
    <property type="entry name" value="Seven-hairpin glycosidases"/>
    <property type="match status" value="1"/>
</dbReference>
<dbReference type="Pfam" id="PF01532">
    <property type="entry name" value="Glyco_hydro_47"/>
    <property type="match status" value="3"/>
</dbReference>
<dbReference type="AlphaFoldDB" id="A0A9P1H2A0"/>
<dbReference type="PANTHER" id="PTHR11742">
    <property type="entry name" value="MANNOSYL-OLIGOSACCHARIDE ALPHA-1,2-MANNOSIDASE-RELATED"/>
    <property type="match status" value="1"/>
</dbReference>
<dbReference type="PANTHER" id="PTHR11742:SF89">
    <property type="entry name" value="ALPHA-1,2-MANNOSIDASE"/>
    <property type="match status" value="1"/>
</dbReference>
<dbReference type="GO" id="GO:0036503">
    <property type="term" value="P:ERAD pathway"/>
    <property type="evidence" value="ECO:0007669"/>
    <property type="project" value="UniProtKB-ARBA"/>
</dbReference>
<keyword evidence="11" id="KW-1185">Reference proteome</keyword>
<dbReference type="GO" id="GO:0004571">
    <property type="term" value="F:mannosyl-oligosaccharide 1,2-alpha-mannosidase activity"/>
    <property type="evidence" value="ECO:0007669"/>
    <property type="project" value="InterPro"/>
</dbReference>
<dbReference type="GO" id="GO:0005975">
    <property type="term" value="P:carbohydrate metabolic process"/>
    <property type="evidence" value="ECO:0007669"/>
    <property type="project" value="InterPro"/>
</dbReference>
<dbReference type="InterPro" id="IPR043131">
    <property type="entry name" value="BCAT-like_N"/>
</dbReference>
<comment type="similarity">
    <text evidence="3 9">Belongs to the glycosyl hydrolase 47 family.</text>
</comment>
<sequence>MAGFRRSRVLFFILGALVFYFTAQTLISFRGYHYPLEGVPVRRSSFDWSNFPQAHPVESYRTLPTGDPLELPRVQHAFAADPAAGISKDELSARRERTTFGGWAATAVDSLDTLWIMGLDREFSEALRSVAKLDWASTQDSSLNVFETTIRHLGGLLSAYDLSHQPALLAKAVELGDLLYMSFDTPNRMPPFWLDFSRARSGSQLTGNDKYFDAIDRIKDVFEKLQNSTMLPGMWPIEIDFRREKAPGRSFTLGGRADSLYEYLPKMHMLLGGLDPTYKKMAISSLDTARDNLLFRPMVKDTAPILFSGRLVIPFREDAEPELTAEGEHLTCFAGGMFGLAGRLFSRDDYVDYGEQLARGCAWAYESFPTGLMPEVFQLLPCKTTNLGPCEPDAEEEPSTETTQRRLPEGFKWIKDARYLLRPEAIESIFMRDRDGDRDYPRELGHCGCQRKGETRKLDSMESFWFSETLKYFYLIFSPPDVVSLDDYVFNTEAHPLKRPKPELKTQRNDLRKQRQLAPRMEPFHIFTTLRYDAKLEALHNDPNFAHAGWNYRRASSCYMLDFHRDRMLRAATYWDWTAALGVLSGDAALARLETAVLQAVTAAGRSGEYARVRILVGQDGQIEVEASGETEKQMEDLFPRGLAAPVEAAGGGMAGAPSPTFTVFLDGDETEKSEFTHYKTTRRAMYNGARERAGIKLGEPKEVLLAADDGGVMEGSVTTPYFWRQESGGQDGTTRRWALESGYAVEEAVPSSSLVDGELIWLSNGAKGFLLGKLQGKV</sequence>
<evidence type="ECO:0000256" key="8">
    <source>
        <dbReference type="PIRSR" id="PIRSR601382-3"/>
    </source>
</evidence>
<dbReference type="GO" id="GO:0005509">
    <property type="term" value="F:calcium ion binding"/>
    <property type="evidence" value="ECO:0007669"/>
    <property type="project" value="InterPro"/>
</dbReference>
<dbReference type="GO" id="GO:0016020">
    <property type="term" value="C:membrane"/>
    <property type="evidence" value="ECO:0007669"/>
    <property type="project" value="InterPro"/>
</dbReference>
<feature type="active site" evidence="6">
    <location>
        <position position="424"/>
    </location>
</feature>
<feature type="disulfide bond" evidence="8">
    <location>
        <begin position="332"/>
        <end position="361"/>
    </location>
</feature>
<dbReference type="InterPro" id="IPR001382">
    <property type="entry name" value="Glyco_hydro_47"/>
</dbReference>
<evidence type="ECO:0000256" key="7">
    <source>
        <dbReference type="PIRSR" id="PIRSR601382-2"/>
    </source>
</evidence>
<proteinExistence type="inferred from homology"/>
<evidence type="ECO:0000256" key="5">
    <source>
        <dbReference type="ARBA" id="ARBA00023157"/>
    </source>
</evidence>
<dbReference type="EC" id="3.2.1.-" evidence="9"/>
<evidence type="ECO:0000256" key="3">
    <source>
        <dbReference type="ARBA" id="ARBA00007658"/>
    </source>
</evidence>
<dbReference type="GO" id="GO:0005783">
    <property type="term" value="C:endoplasmic reticulum"/>
    <property type="evidence" value="ECO:0007669"/>
    <property type="project" value="TreeGrafter"/>
</dbReference>
<evidence type="ECO:0000256" key="4">
    <source>
        <dbReference type="ARBA" id="ARBA00022801"/>
    </source>
</evidence>
<dbReference type="SUPFAM" id="SSF56752">
    <property type="entry name" value="D-aminoacid aminotransferase-like PLP-dependent enzymes"/>
    <property type="match status" value="1"/>
</dbReference>
<evidence type="ECO:0000256" key="2">
    <source>
        <dbReference type="ARBA" id="ARBA00004922"/>
    </source>
</evidence>
<evidence type="ECO:0000313" key="11">
    <source>
        <dbReference type="Proteomes" id="UP000838763"/>
    </source>
</evidence>
<keyword evidence="4 9" id="KW-0378">Hydrolase</keyword>
<feature type="active site" evidence="6">
    <location>
        <position position="258"/>
    </location>
</feature>
<comment type="caution">
    <text evidence="10">The sequence shown here is derived from an EMBL/GenBank/DDBJ whole genome shotgun (WGS) entry which is preliminary data.</text>
</comment>
<dbReference type="InterPro" id="IPR050749">
    <property type="entry name" value="Glycosyl_Hydrolase_47"/>
</dbReference>
<dbReference type="InterPro" id="IPR012341">
    <property type="entry name" value="6hp_glycosidase-like_sf"/>
</dbReference>